<evidence type="ECO:0000256" key="3">
    <source>
        <dbReference type="ARBA" id="ARBA00022630"/>
    </source>
</evidence>
<dbReference type="Pfam" id="PF07992">
    <property type="entry name" value="Pyr_redox_2"/>
    <property type="match status" value="1"/>
</dbReference>
<proteinExistence type="predicted"/>
<organism evidence="6 7">
    <name type="scientific">Paenibacillus rigui</name>
    <dbReference type="NCBI Taxonomy" id="554312"/>
    <lineage>
        <taxon>Bacteria</taxon>
        <taxon>Bacillati</taxon>
        <taxon>Bacillota</taxon>
        <taxon>Bacilli</taxon>
        <taxon>Bacillales</taxon>
        <taxon>Paenibacillaceae</taxon>
        <taxon>Paenibacillus</taxon>
    </lineage>
</organism>
<comment type="caution">
    <text evidence="6">The sequence shown here is derived from an EMBL/GenBank/DDBJ whole genome shotgun (WGS) entry which is preliminary data.</text>
</comment>
<reference evidence="6 7" key="1">
    <citation type="submission" date="2017-07" db="EMBL/GenBank/DDBJ databases">
        <title>Genome sequencing and assembly of Paenibacillus rigui.</title>
        <authorList>
            <person name="Mayilraj S."/>
        </authorList>
    </citation>
    <scope>NUCLEOTIDE SEQUENCE [LARGE SCALE GENOMIC DNA]</scope>
    <source>
        <strain evidence="6 7">JCM 16352</strain>
    </source>
</reference>
<dbReference type="AlphaFoldDB" id="A0A229UTV5"/>
<dbReference type="PRINTS" id="PR00368">
    <property type="entry name" value="FADPNR"/>
</dbReference>
<keyword evidence="4" id="KW-0560">Oxidoreductase</keyword>
<name>A0A229UTV5_9BACL</name>
<dbReference type="PRINTS" id="PR00469">
    <property type="entry name" value="PNDRDTASEII"/>
</dbReference>
<evidence type="ECO:0000313" key="7">
    <source>
        <dbReference type="Proteomes" id="UP000215509"/>
    </source>
</evidence>
<keyword evidence="3" id="KW-0285">Flavoprotein</keyword>
<evidence type="ECO:0000259" key="5">
    <source>
        <dbReference type="Pfam" id="PF07992"/>
    </source>
</evidence>
<evidence type="ECO:0000256" key="1">
    <source>
        <dbReference type="ARBA" id="ARBA00001974"/>
    </source>
</evidence>
<evidence type="ECO:0000313" key="6">
    <source>
        <dbReference type="EMBL" id="OXM86605.1"/>
    </source>
</evidence>
<dbReference type="EMBL" id="NMQW01000013">
    <property type="protein sequence ID" value="OXM86605.1"/>
    <property type="molecule type" value="Genomic_DNA"/>
</dbReference>
<protein>
    <submittedName>
        <fullName evidence="6">Pyridine nucleotide-disulfide oxidoreductase</fullName>
    </submittedName>
</protein>
<feature type="domain" description="FAD/NAD(P)-binding" evidence="5">
    <location>
        <begin position="8"/>
        <end position="294"/>
    </location>
</feature>
<comment type="subunit">
    <text evidence="2">Homodimer.</text>
</comment>
<sequence>MRLSASLYDCIIIGGGIAGLQGAIQLGRYKHRTLVIDKGRGRSTLCRSYHNVLGWPDGISGPELRRLGTKQAERLGVEFMVGEVTAAARTSDGFSLQLASGESGLQAKTLLLATGIMDRFPPLPGLEDCLGESVYVCPDCDGYEISGRSTLVLGAGDVGASMALTLRYWTPKLTYINHEAEASPASESVVEKLQGAGIFYIPQSIVEVLSDRKSGELHGVRLSDGRTIAGERGFIAFGGNKVGSKLAVQLGIERLENKHIVADARSKMTNVPGVWAAGDVGVHAEQVTIAMGEGSQAAIWIHKELMKRQAGEPSPGHKISAEQGAT</sequence>
<evidence type="ECO:0000256" key="4">
    <source>
        <dbReference type="ARBA" id="ARBA00023002"/>
    </source>
</evidence>
<dbReference type="InterPro" id="IPR036188">
    <property type="entry name" value="FAD/NAD-bd_sf"/>
</dbReference>
<evidence type="ECO:0000256" key="2">
    <source>
        <dbReference type="ARBA" id="ARBA00011738"/>
    </source>
</evidence>
<keyword evidence="7" id="KW-1185">Reference proteome</keyword>
<dbReference type="GO" id="GO:0016491">
    <property type="term" value="F:oxidoreductase activity"/>
    <property type="evidence" value="ECO:0007669"/>
    <property type="project" value="UniProtKB-KW"/>
</dbReference>
<dbReference type="Gene3D" id="3.50.50.60">
    <property type="entry name" value="FAD/NAD(P)-binding domain"/>
    <property type="match status" value="2"/>
</dbReference>
<dbReference type="PANTHER" id="PTHR48105">
    <property type="entry name" value="THIOREDOXIN REDUCTASE 1-RELATED-RELATED"/>
    <property type="match status" value="1"/>
</dbReference>
<dbReference type="InterPro" id="IPR023753">
    <property type="entry name" value="FAD/NAD-binding_dom"/>
</dbReference>
<gene>
    <name evidence="6" type="ORF">CF651_09130</name>
</gene>
<dbReference type="OrthoDB" id="9806179at2"/>
<dbReference type="InterPro" id="IPR050097">
    <property type="entry name" value="Ferredoxin-NADP_redctase_2"/>
</dbReference>
<accession>A0A229UTV5</accession>
<dbReference type="SUPFAM" id="SSF51905">
    <property type="entry name" value="FAD/NAD(P)-binding domain"/>
    <property type="match status" value="1"/>
</dbReference>
<dbReference type="Proteomes" id="UP000215509">
    <property type="component" value="Unassembled WGS sequence"/>
</dbReference>
<comment type="cofactor">
    <cofactor evidence="1">
        <name>FAD</name>
        <dbReference type="ChEBI" id="CHEBI:57692"/>
    </cofactor>
</comment>